<dbReference type="Proteomes" id="UP000033664">
    <property type="component" value="Unassembled WGS sequence"/>
</dbReference>
<dbReference type="PATRIC" id="fig|151081.8.peg.1546"/>
<dbReference type="InterPro" id="IPR007055">
    <property type="entry name" value="BON_dom"/>
</dbReference>
<evidence type="ECO:0000256" key="1">
    <source>
        <dbReference type="SAM" id="SignalP"/>
    </source>
</evidence>
<accession>A0A0F4PTT6</accession>
<feature type="chain" id="PRO_5036292801" evidence="1">
    <location>
        <begin position="24"/>
        <end position="187"/>
    </location>
</feature>
<organism evidence="3 5">
    <name type="scientific">Pseudoalteromonas ruthenica</name>
    <dbReference type="NCBI Taxonomy" id="151081"/>
    <lineage>
        <taxon>Bacteria</taxon>
        <taxon>Pseudomonadati</taxon>
        <taxon>Pseudomonadota</taxon>
        <taxon>Gammaproteobacteria</taxon>
        <taxon>Alteromonadales</taxon>
        <taxon>Pseudoalteromonadaceae</taxon>
        <taxon>Pseudoalteromonas</taxon>
    </lineage>
</organism>
<keyword evidence="5" id="KW-1185">Reference proteome</keyword>
<gene>
    <name evidence="4" type="ORF">CWC05_14470</name>
    <name evidence="3" type="ORF">TW72_01830</name>
</gene>
<keyword evidence="1" id="KW-0732">Signal</keyword>
<dbReference type="EMBL" id="PNCG01000015">
    <property type="protein sequence ID" value="TMP86164.1"/>
    <property type="molecule type" value="Genomic_DNA"/>
</dbReference>
<dbReference type="PANTHER" id="PTHR34606">
    <property type="entry name" value="BON DOMAIN-CONTAINING PROTEIN"/>
    <property type="match status" value="1"/>
</dbReference>
<evidence type="ECO:0000259" key="2">
    <source>
        <dbReference type="PROSITE" id="PS50914"/>
    </source>
</evidence>
<comment type="caution">
    <text evidence="3">The sequence shown here is derived from an EMBL/GenBank/DDBJ whole genome shotgun (WGS) entry which is preliminary data.</text>
</comment>
<evidence type="ECO:0000313" key="6">
    <source>
        <dbReference type="Proteomes" id="UP000305874"/>
    </source>
</evidence>
<evidence type="ECO:0000313" key="3">
    <source>
        <dbReference type="EMBL" id="KJZ01713.1"/>
    </source>
</evidence>
<dbReference type="RefSeq" id="WP_045979157.1">
    <property type="nucleotide sequence ID" value="NZ_CP023396.1"/>
</dbReference>
<dbReference type="SMART" id="SM00749">
    <property type="entry name" value="BON"/>
    <property type="match status" value="2"/>
</dbReference>
<dbReference type="PANTHER" id="PTHR34606:SF15">
    <property type="entry name" value="BON DOMAIN-CONTAINING PROTEIN"/>
    <property type="match status" value="1"/>
</dbReference>
<dbReference type="Gene3D" id="3.30.1340.30">
    <property type="match status" value="2"/>
</dbReference>
<dbReference type="Pfam" id="PF04972">
    <property type="entry name" value="BON"/>
    <property type="match status" value="2"/>
</dbReference>
<dbReference type="InterPro" id="IPR014004">
    <property type="entry name" value="Transpt-assoc_nodulatn_dom_bac"/>
</dbReference>
<dbReference type="EMBL" id="JXXZ01000002">
    <property type="protein sequence ID" value="KJZ01713.1"/>
    <property type="molecule type" value="Genomic_DNA"/>
</dbReference>
<dbReference type="OrthoDB" id="5733310at2"/>
<reference evidence="4 6" key="2">
    <citation type="submission" date="2017-12" db="EMBL/GenBank/DDBJ databases">
        <authorList>
            <person name="Paulsen S."/>
            <person name="Gram L.K."/>
        </authorList>
    </citation>
    <scope>NUCLEOTIDE SEQUENCE [LARGE SCALE GENOMIC DNA]</scope>
    <source>
        <strain evidence="4 6">S2897</strain>
    </source>
</reference>
<dbReference type="eggNOG" id="COG2823">
    <property type="taxonomic scope" value="Bacteria"/>
</dbReference>
<dbReference type="GeneID" id="58227222"/>
<dbReference type="STRING" id="151081.TW72_01830"/>
<feature type="domain" description="BON" evidence="2">
    <location>
        <begin position="118"/>
        <end position="186"/>
    </location>
</feature>
<dbReference type="PROSITE" id="PS50914">
    <property type="entry name" value="BON"/>
    <property type="match status" value="2"/>
</dbReference>
<evidence type="ECO:0000313" key="5">
    <source>
        <dbReference type="Proteomes" id="UP000033664"/>
    </source>
</evidence>
<reference evidence="4" key="4">
    <citation type="submission" date="2019-09" db="EMBL/GenBank/DDBJ databases">
        <title>Co-occurence of chitin degradation, pigmentation and bioactivity in marine Pseudoalteromonas.</title>
        <authorList>
            <person name="Sonnenschein E.C."/>
            <person name="Bech P.K."/>
        </authorList>
    </citation>
    <scope>NUCLEOTIDE SEQUENCE</scope>
    <source>
        <strain evidence="4">S2897</strain>
    </source>
</reference>
<sequence length="187" mass="20210">MKTFTKTIVAAAVLGSTAFTAQANDWQNESKDAWIDGKAETVLLLNGNLNNFDINTDVKNGKVMLTGKVDSEVDKELAEELVVSLDGVNDVENQLTVMNNEEGMSHNDDAGDTGSDLTDAKISTVITTRLLFDSEVAGTDIDVDTDQGVVTLKGNVDSEAERDLAIKIAENTEDVREVNDELRVMAE</sequence>
<reference evidence="6" key="3">
    <citation type="submission" date="2019-06" db="EMBL/GenBank/DDBJ databases">
        <title>Co-occurence of chitin degradation, pigmentation and bioactivity in marine Pseudoalteromonas.</title>
        <authorList>
            <person name="Sonnenschein E.C."/>
            <person name="Bech P.K."/>
        </authorList>
    </citation>
    <scope>NUCLEOTIDE SEQUENCE [LARGE SCALE GENOMIC DNA]</scope>
    <source>
        <strain evidence="6">S2897</strain>
    </source>
</reference>
<dbReference type="AlphaFoldDB" id="A0A0F4PTT6"/>
<name>A0A0F4PTT6_9GAMM</name>
<feature type="signal peptide" evidence="1">
    <location>
        <begin position="1"/>
        <end position="23"/>
    </location>
</feature>
<evidence type="ECO:0000313" key="4">
    <source>
        <dbReference type="EMBL" id="TMP86164.1"/>
    </source>
</evidence>
<proteinExistence type="predicted"/>
<reference evidence="3 5" key="1">
    <citation type="journal article" date="2015" name="BMC Genomics">
        <title>Genome mining reveals unlocked bioactive potential of marine Gram-negative bacteria.</title>
        <authorList>
            <person name="Machado H."/>
            <person name="Sonnenschein E.C."/>
            <person name="Melchiorsen J."/>
            <person name="Gram L."/>
        </authorList>
    </citation>
    <scope>NUCLEOTIDE SEQUENCE [LARGE SCALE GENOMIC DNA]</scope>
    <source>
        <strain evidence="3 5">S3137</strain>
    </source>
</reference>
<feature type="domain" description="BON" evidence="2">
    <location>
        <begin position="31"/>
        <end position="99"/>
    </location>
</feature>
<protein>
    <submittedName>
        <fullName evidence="4">BON domain-containing protein</fullName>
    </submittedName>
    <submittedName>
        <fullName evidence="3">Transporter</fullName>
    </submittedName>
</protein>
<dbReference type="InterPro" id="IPR051686">
    <property type="entry name" value="Lipoprotein_DolP"/>
</dbReference>
<dbReference type="Proteomes" id="UP000305874">
    <property type="component" value="Unassembled WGS sequence"/>
</dbReference>